<accession>B3RQF2</accession>
<dbReference type="InterPro" id="IPR002052">
    <property type="entry name" value="DNA_methylase_N6_adenine_CS"/>
</dbReference>
<dbReference type="FunCoup" id="B3RQF2">
    <property type="interactions" value="1144"/>
</dbReference>
<dbReference type="CDD" id="cd02440">
    <property type="entry name" value="AdoMet_MTases"/>
    <property type="match status" value="1"/>
</dbReference>
<dbReference type="OrthoDB" id="419617at2759"/>
<evidence type="ECO:0000259" key="3">
    <source>
        <dbReference type="Pfam" id="PF05175"/>
    </source>
</evidence>
<dbReference type="GeneID" id="6752439"/>
<dbReference type="Pfam" id="PF05175">
    <property type="entry name" value="MTS"/>
    <property type="match status" value="1"/>
</dbReference>
<dbReference type="RefSeq" id="XP_002110687.1">
    <property type="nucleotide sequence ID" value="XM_002110651.1"/>
</dbReference>
<dbReference type="GO" id="GO:0003676">
    <property type="term" value="F:nucleic acid binding"/>
    <property type="evidence" value="ECO:0007669"/>
    <property type="project" value="InterPro"/>
</dbReference>
<dbReference type="eggNOG" id="KOG3420">
    <property type="taxonomic scope" value="Eukaryota"/>
</dbReference>
<evidence type="ECO:0000313" key="4">
    <source>
        <dbReference type="EMBL" id="EDV26691.1"/>
    </source>
</evidence>
<dbReference type="KEGG" id="tad:TRIADDRAFT_54966"/>
<dbReference type="HOGENOM" id="CLU_074702_1_1_1"/>
<sequence>MKLKQLESHLQMVVDTFDKPKISLEQYATTPHIAAHMLYNIDTMYNDIQGKLVCDLGCGCGVLSVGTAMLDASLIVGIDIDDDALMIARRNIEEFELENVQLIKANISDTEFFGGKIFDTVIMNPPFGTKDKGIDMIFLHRALKLASTSVYSLHKSSTRQHIKKKAAEWGAEMTVLAELRFNLENTYKFHKHKSVS</sequence>
<evidence type="ECO:0000256" key="2">
    <source>
        <dbReference type="ARBA" id="ARBA00041374"/>
    </source>
</evidence>
<dbReference type="GO" id="GO:0008988">
    <property type="term" value="F:rRNA (adenine-N6-)-methyltransferase activity"/>
    <property type="evidence" value="ECO:0000318"/>
    <property type="project" value="GO_Central"/>
</dbReference>
<dbReference type="Gene3D" id="3.40.50.150">
    <property type="entry name" value="Vaccinia Virus protein VP39"/>
    <property type="match status" value="1"/>
</dbReference>
<dbReference type="PhylomeDB" id="B3RQF2"/>
<dbReference type="InterPro" id="IPR007848">
    <property type="entry name" value="Small_mtfrase_dom"/>
</dbReference>
<keyword evidence="5" id="KW-1185">Reference proteome</keyword>
<dbReference type="AlphaFoldDB" id="B3RQF2"/>
<dbReference type="CTD" id="6752439"/>
<dbReference type="SUPFAM" id="SSF53335">
    <property type="entry name" value="S-adenosyl-L-methionine-dependent methyltransferases"/>
    <property type="match status" value="1"/>
</dbReference>
<proteinExistence type="inferred from homology"/>
<dbReference type="GO" id="GO:0031167">
    <property type="term" value="P:rRNA methylation"/>
    <property type="evidence" value="ECO:0000318"/>
    <property type="project" value="GO_Central"/>
</dbReference>
<dbReference type="PANTHER" id="PTHR23290:SF0">
    <property type="entry name" value="RRNA N6-ADENOSINE-METHYLTRANSFERASE METTL5"/>
    <property type="match status" value="1"/>
</dbReference>
<feature type="domain" description="Methyltransferase small" evidence="3">
    <location>
        <begin position="43"/>
        <end position="132"/>
    </location>
</feature>
<dbReference type="STRING" id="10228.B3RQF2"/>
<gene>
    <name evidence="4" type="ORF">TRIADDRAFT_54966</name>
</gene>
<dbReference type="Proteomes" id="UP000009022">
    <property type="component" value="Unassembled WGS sequence"/>
</dbReference>
<dbReference type="EMBL" id="DS985243">
    <property type="protein sequence ID" value="EDV26691.1"/>
    <property type="molecule type" value="Genomic_DNA"/>
</dbReference>
<dbReference type="InterPro" id="IPR029063">
    <property type="entry name" value="SAM-dependent_MTases_sf"/>
</dbReference>
<dbReference type="InterPro" id="IPR051720">
    <property type="entry name" value="rRNA_MeTrfase/Polyamine_Synth"/>
</dbReference>
<organism evidence="4 5">
    <name type="scientific">Trichoplax adhaerens</name>
    <name type="common">Trichoplax reptans</name>
    <dbReference type="NCBI Taxonomy" id="10228"/>
    <lineage>
        <taxon>Eukaryota</taxon>
        <taxon>Metazoa</taxon>
        <taxon>Placozoa</taxon>
        <taxon>Uniplacotomia</taxon>
        <taxon>Trichoplacea</taxon>
        <taxon>Trichoplacidae</taxon>
        <taxon>Trichoplax</taxon>
    </lineage>
</organism>
<dbReference type="PROSITE" id="PS00092">
    <property type="entry name" value="N6_MTASE"/>
    <property type="match status" value="1"/>
</dbReference>
<dbReference type="OMA" id="DVVYSIH"/>
<evidence type="ECO:0000313" key="5">
    <source>
        <dbReference type="Proteomes" id="UP000009022"/>
    </source>
</evidence>
<name>B3RQF2_TRIAD</name>
<protein>
    <recommendedName>
        <fullName evidence="2">Methyltransferase-like protein 5</fullName>
    </recommendedName>
</protein>
<dbReference type="InParanoid" id="B3RQF2"/>
<evidence type="ECO:0000256" key="1">
    <source>
        <dbReference type="ARBA" id="ARBA00009741"/>
    </source>
</evidence>
<dbReference type="PANTHER" id="PTHR23290">
    <property type="entry name" value="RRNA N6-ADENOSINE-METHYLTRANSFERASE METTL5"/>
    <property type="match status" value="1"/>
</dbReference>
<comment type="similarity">
    <text evidence="1">Belongs to the methyltransferase superfamily. PrmA family.</text>
</comment>
<reference evidence="4 5" key="1">
    <citation type="journal article" date="2008" name="Nature">
        <title>The Trichoplax genome and the nature of placozoans.</title>
        <authorList>
            <person name="Srivastava M."/>
            <person name="Begovic E."/>
            <person name="Chapman J."/>
            <person name="Putnam N.H."/>
            <person name="Hellsten U."/>
            <person name="Kawashima T."/>
            <person name="Kuo A."/>
            <person name="Mitros T."/>
            <person name="Salamov A."/>
            <person name="Carpenter M.L."/>
            <person name="Signorovitch A.Y."/>
            <person name="Moreno M.A."/>
            <person name="Kamm K."/>
            <person name="Grimwood J."/>
            <person name="Schmutz J."/>
            <person name="Shapiro H."/>
            <person name="Grigoriev I.V."/>
            <person name="Buss L.W."/>
            <person name="Schierwater B."/>
            <person name="Dellaporta S.L."/>
            <person name="Rokhsar D.S."/>
        </authorList>
    </citation>
    <scope>NUCLEOTIDE SEQUENCE [LARGE SCALE GENOMIC DNA]</scope>
    <source>
        <strain evidence="4 5">Grell-BS-1999</strain>
    </source>
</reference>